<sequence>PIGQKNIADEQVNPATQEAYSGESTRDIAVPTDSTDYWLPETDSIDLSDFRHSTWFIKKETNKPAAVELHISLDGAETFAKAEGYEIAEADFILDTWNTIDCPLMLAHAKLKVTTGATGAGALSMTVIRKA</sequence>
<dbReference type="EMBL" id="BARW01027252">
    <property type="protein sequence ID" value="GAJ14228.1"/>
    <property type="molecule type" value="Genomic_DNA"/>
</dbReference>
<evidence type="ECO:0000256" key="1">
    <source>
        <dbReference type="SAM" id="MobiDB-lite"/>
    </source>
</evidence>
<comment type="caution">
    <text evidence="2">The sequence shown here is derived from an EMBL/GenBank/DDBJ whole genome shotgun (WGS) entry which is preliminary data.</text>
</comment>
<reference evidence="2" key="1">
    <citation type="journal article" date="2014" name="Front. Microbiol.">
        <title>High frequency of phylogenetically diverse reductive dehalogenase-homologous genes in deep subseafloor sedimentary metagenomes.</title>
        <authorList>
            <person name="Kawai M."/>
            <person name="Futagami T."/>
            <person name="Toyoda A."/>
            <person name="Takaki Y."/>
            <person name="Nishi S."/>
            <person name="Hori S."/>
            <person name="Arai W."/>
            <person name="Tsubouchi T."/>
            <person name="Morono Y."/>
            <person name="Uchiyama I."/>
            <person name="Ito T."/>
            <person name="Fujiyama A."/>
            <person name="Inagaki F."/>
            <person name="Takami H."/>
        </authorList>
    </citation>
    <scope>NUCLEOTIDE SEQUENCE</scope>
    <source>
        <strain evidence="2">Expedition CK06-06</strain>
    </source>
</reference>
<feature type="non-terminal residue" evidence="2">
    <location>
        <position position="1"/>
    </location>
</feature>
<accession>X1U9K3</accession>
<evidence type="ECO:0000313" key="2">
    <source>
        <dbReference type="EMBL" id="GAJ14228.1"/>
    </source>
</evidence>
<gene>
    <name evidence="2" type="ORF">S12H4_44249</name>
</gene>
<organism evidence="2">
    <name type="scientific">marine sediment metagenome</name>
    <dbReference type="NCBI Taxonomy" id="412755"/>
    <lineage>
        <taxon>unclassified sequences</taxon>
        <taxon>metagenomes</taxon>
        <taxon>ecological metagenomes</taxon>
    </lineage>
</organism>
<feature type="compositionally biased region" description="Polar residues" evidence="1">
    <location>
        <begin position="13"/>
        <end position="23"/>
    </location>
</feature>
<proteinExistence type="predicted"/>
<protein>
    <submittedName>
        <fullName evidence="2">Uncharacterized protein</fullName>
    </submittedName>
</protein>
<name>X1U9K3_9ZZZZ</name>
<feature type="region of interest" description="Disordered" evidence="1">
    <location>
        <begin position="1"/>
        <end position="28"/>
    </location>
</feature>
<dbReference type="AlphaFoldDB" id="X1U9K3"/>